<evidence type="ECO:0000259" key="3">
    <source>
        <dbReference type="PROSITE" id="PS51387"/>
    </source>
</evidence>
<dbReference type="SMART" id="SM01092">
    <property type="entry name" value="CO_deh_flav_C"/>
    <property type="match status" value="1"/>
</dbReference>
<evidence type="ECO:0000313" key="5">
    <source>
        <dbReference type="Proteomes" id="UP000199377"/>
    </source>
</evidence>
<dbReference type="PANTHER" id="PTHR42659:SF9">
    <property type="entry name" value="XANTHINE DEHYDROGENASE FAD-BINDING SUBUNIT XDHB-RELATED"/>
    <property type="match status" value="1"/>
</dbReference>
<evidence type="ECO:0000256" key="2">
    <source>
        <dbReference type="ARBA" id="ARBA00022827"/>
    </source>
</evidence>
<dbReference type="InterPro" id="IPR005107">
    <property type="entry name" value="CO_DH_flav_C"/>
</dbReference>
<gene>
    <name evidence="4" type="ORF">SAMN05216258_104524</name>
</gene>
<proteinExistence type="predicted"/>
<dbReference type="Pfam" id="PF03450">
    <property type="entry name" value="CO_deh_flav_C"/>
    <property type="match status" value="1"/>
</dbReference>
<dbReference type="GO" id="GO:0071949">
    <property type="term" value="F:FAD binding"/>
    <property type="evidence" value="ECO:0007669"/>
    <property type="project" value="InterPro"/>
</dbReference>
<reference evidence="4 5" key="1">
    <citation type="submission" date="2016-10" db="EMBL/GenBank/DDBJ databases">
        <authorList>
            <person name="de Groot N.N."/>
        </authorList>
    </citation>
    <scope>NUCLEOTIDE SEQUENCE [LARGE SCALE GENOMIC DNA]</scope>
    <source>
        <strain evidence="4 5">CGMCC 1.11030</strain>
    </source>
</reference>
<dbReference type="Gene3D" id="3.30.43.10">
    <property type="entry name" value="Uridine Diphospho-n-acetylenolpyruvylglucosamine Reductase, domain 2"/>
    <property type="match status" value="1"/>
</dbReference>
<dbReference type="STRING" id="1114924.SAMN05216258_104524"/>
<dbReference type="Gene3D" id="3.30.465.10">
    <property type="match status" value="2"/>
</dbReference>
<dbReference type="InterPro" id="IPR016167">
    <property type="entry name" value="FAD-bd_PCMH_sub1"/>
</dbReference>
<dbReference type="Gene3D" id="3.30.390.50">
    <property type="entry name" value="CO dehydrogenase flavoprotein, C-terminal domain"/>
    <property type="match status" value="1"/>
</dbReference>
<dbReference type="InterPro" id="IPR036318">
    <property type="entry name" value="FAD-bd_PCMH-like_sf"/>
</dbReference>
<feature type="domain" description="FAD-binding PCMH-type" evidence="3">
    <location>
        <begin position="1"/>
        <end position="228"/>
    </location>
</feature>
<dbReference type="SUPFAM" id="SSF55447">
    <property type="entry name" value="CO dehydrogenase flavoprotein C-terminal domain-like"/>
    <property type="match status" value="1"/>
</dbReference>
<keyword evidence="2" id="KW-0274">FAD</keyword>
<accession>A0A1I3FUL4</accession>
<keyword evidence="1" id="KW-0285">Flavoprotein</keyword>
<dbReference type="Proteomes" id="UP000199377">
    <property type="component" value="Unassembled WGS sequence"/>
</dbReference>
<dbReference type="RefSeq" id="WP_092859792.1">
    <property type="nucleotide sequence ID" value="NZ_FOQH01000004.1"/>
</dbReference>
<dbReference type="Pfam" id="PF00941">
    <property type="entry name" value="FAD_binding_5"/>
    <property type="match status" value="1"/>
</dbReference>
<protein>
    <submittedName>
        <fullName evidence="4">Xanthine dehydrogenase YagS FAD-binding subunit</fullName>
    </submittedName>
</protein>
<dbReference type="PANTHER" id="PTHR42659">
    <property type="entry name" value="XANTHINE DEHYDROGENASE SUBUNIT C-RELATED"/>
    <property type="match status" value="1"/>
</dbReference>
<dbReference type="InterPro" id="IPR036683">
    <property type="entry name" value="CO_DH_flav_C_dom_sf"/>
</dbReference>
<dbReference type="SUPFAM" id="SSF56176">
    <property type="entry name" value="FAD-binding/transporter-associated domain-like"/>
    <property type="match status" value="1"/>
</dbReference>
<dbReference type="OrthoDB" id="9814706at2"/>
<dbReference type="PROSITE" id="PS51387">
    <property type="entry name" value="FAD_PCMH"/>
    <property type="match status" value="1"/>
</dbReference>
<sequence>MRPFQYLKATNVAGALRAGRDASDDPSATAYLAGGTTLLDLMKLDVIGPTRLIDLRALASEHGTIRVDGDALRLGAFASMAAAADHPDVRERAPVIAQSLSLAASAQLRNMATLGGNVLQRTRCAYFRDPSWAACNKRRPGSGCAAVGGANRQHAVLGAGADCIAAYPGDFAQALIALDATVRLVGPEGARSIAFSDLHRDPKGAPHLETTLKPGEIVTEFVVPAARWARRSLYLKIRDRQSYEFAVTSAAVALDIEDGVVGEARIALGGVATRPWRATTAEETLRGAVLTEARAAEAGRAAFAGAVAQSHNAFKIELGRRTIVRALLAAAAMEVDHG</sequence>
<dbReference type="InterPro" id="IPR002346">
    <property type="entry name" value="Mopterin_DH_FAD-bd"/>
</dbReference>
<dbReference type="InterPro" id="IPR016169">
    <property type="entry name" value="FAD-bd_PCMH_sub2"/>
</dbReference>
<evidence type="ECO:0000256" key="1">
    <source>
        <dbReference type="ARBA" id="ARBA00022630"/>
    </source>
</evidence>
<name>A0A1I3FUL4_9RHOB</name>
<dbReference type="GO" id="GO:0016491">
    <property type="term" value="F:oxidoreductase activity"/>
    <property type="evidence" value="ECO:0007669"/>
    <property type="project" value="InterPro"/>
</dbReference>
<dbReference type="AlphaFoldDB" id="A0A1I3FUL4"/>
<keyword evidence="5" id="KW-1185">Reference proteome</keyword>
<dbReference type="InterPro" id="IPR051312">
    <property type="entry name" value="Diverse_Substr_Oxidored"/>
</dbReference>
<evidence type="ECO:0000313" key="4">
    <source>
        <dbReference type="EMBL" id="SFI14847.1"/>
    </source>
</evidence>
<dbReference type="InterPro" id="IPR016166">
    <property type="entry name" value="FAD-bd_PCMH"/>
</dbReference>
<dbReference type="EMBL" id="FOQH01000004">
    <property type="protein sequence ID" value="SFI14847.1"/>
    <property type="molecule type" value="Genomic_DNA"/>
</dbReference>
<organism evidence="4 5">
    <name type="scientific">Albimonas pacifica</name>
    <dbReference type="NCBI Taxonomy" id="1114924"/>
    <lineage>
        <taxon>Bacteria</taxon>
        <taxon>Pseudomonadati</taxon>
        <taxon>Pseudomonadota</taxon>
        <taxon>Alphaproteobacteria</taxon>
        <taxon>Rhodobacterales</taxon>
        <taxon>Paracoccaceae</taxon>
        <taxon>Albimonas</taxon>
    </lineage>
</organism>